<sequence length="293" mass="33212">MQSLVGYELHYGLTTLDWELQMSILDAGLTSVKPLVTPENLPEVLRVQFIPTPSAIASVWDQAPGFGYVAPAFPNPQPSNDIRLFWQREPGKKRLLQYEIQKTNIYTSWLATRSFYVERFLTLRDERRQAVQQTAQQSQIAIYRMPPDTSHVGTAAIEEMEPEPDAMLGLKFEAEREAVVQDLMTVLLSIPQRNMEPNGASLINKIRQVASTLLNDTSTRKGPVMQKNEAYLSQFLHILTRLEKTGPPAGSRSSDHTSDEPMTAEEEEEELRSWADLRDYQDAFIRSGGFARP</sequence>
<dbReference type="OrthoDB" id="5284003at2759"/>
<name>R8BQB9_PHAM7</name>
<dbReference type="HOGENOM" id="CLU_008244_2_0_1"/>
<evidence type="ECO:0000313" key="2">
    <source>
        <dbReference type="EMBL" id="EOO01547.1"/>
    </source>
</evidence>
<accession>R8BQB9</accession>
<keyword evidence="3" id="KW-1185">Reference proteome</keyword>
<dbReference type="EMBL" id="KB932992">
    <property type="protein sequence ID" value="EOO01547.1"/>
    <property type="molecule type" value="Genomic_DNA"/>
</dbReference>
<dbReference type="GeneID" id="19323238"/>
<gene>
    <name evidence="2" type="ORF">UCRPA7_2939</name>
</gene>
<dbReference type="KEGG" id="tmn:UCRPA7_2939"/>
<organism evidence="2 3">
    <name type="scientific">Phaeoacremonium minimum (strain UCR-PA7)</name>
    <name type="common">Esca disease fungus</name>
    <name type="synonym">Togninia minima</name>
    <dbReference type="NCBI Taxonomy" id="1286976"/>
    <lineage>
        <taxon>Eukaryota</taxon>
        <taxon>Fungi</taxon>
        <taxon>Dikarya</taxon>
        <taxon>Ascomycota</taxon>
        <taxon>Pezizomycotina</taxon>
        <taxon>Sordariomycetes</taxon>
        <taxon>Sordariomycetidae</taxon>
        <taxon>Togniniales</taxon>
        <taxon>Togniniaceae</taxon>
        <taxon>Phaeoacremonium</taxon>
    </lineage>
</organism>
<dbReference type="Proteomes" id="UP000014074">
    <property type="component" value="Unassembled WGS sequence"/>
</dbReference>
<proteinExistence type="predicted"/>
<protein>
    <submittedName>
        <fullName evidence="2">Putative zn 2cys6 transcription factor protein</fullName>
    </submittedName>
</protein>
<evidence type="ECO:0000256" key="1">
    <source>
        <dbReference type="SAM" id="MobiDB-lite"/>
    </source>
</evidence>
<dbReference type="RefSeq" id="XP_007913685.1">
    <property type="nucleotide sequence ID" value="XM_007915494.1"/>
</dbReference>
<reference evidence="3" key="1">
    <citation type="journal article" date="2013" name="Genome Announc.">
        <title>Draft genome sequence of the ascomycete Phaeoacremonium aleophilum strain UCR-PA7, a causal agent of the esca disease complex in grapevines.</title>
        <authorList>
            <person name="Blanco-Ulate B."/>
            <person name="Rolshausen P."/>
            <person name="Cantu D."/>
        </authorList>
    </citation>
    <scope>NUCLEOTIDE SEQUENCE [LARGE SCALE GENOMIC DNA]</scope>
    <source>
        <strain evidence="3">UCR-PA7</strain>
    </source>
</reference>
<evidence type="ECO:0000313" key="3">
    <source>
        <dbReference type="Proteomes" id="UP000014074"/>
    </source>
</evidence>
<feature type="region of interest" description="Disordered" evidence="1">
    <location>
        <begin position="244"/>
        <end position="275"/>
    </location>
</feature>
<dbReference type="AlphaFoldDB" id="R8BQB9"/>
<dbReference type="eggNOG" id="ENOG502QT79">
    <property type="taxonomic scope" value="Eukaryota"/>
</dbReference>